<evidence type="ECO:0000256" key="1">
    <source>
        <dbReference type="ARBA" id="ARBA00008542"/>
    </source>
</evidence>
<comment type="caution">
    <text evidence="3">The sequence shown here is derived from an EMBL/GenBank/DDBJ whole genome shotgun (WGS) entry which is preliminary data.</text>
</comment>
<gene>
    <name evidence="3" type="ORF">AXX12_16050</name>
</gene>
<keyword evidence="4" id="KW-1185">Reference proteome</keyword>
<dbReference type="Pfam" id="PF01965">
    <property type="entry name" value="DJ-1_PfpI"/>
    <property type="match status" value="1"/>
</dbReference>
<reference evidence="3 4" key="1">
    <citation type="submission" date="2016-02" db="EMBL/GenBank/DDBJ databases">
        <title>Anaerosporomusa subterraneum gen. nov., sp. nov., a spore-forming obligate anaerobe isolated from saprolite.</title>
        <authorList>
            <person name="Choi J.K."/>
            <person name="Shah M."/>
            <person name="Yee N."/>
        </authorList>
    </citation>
    <scope>NUCLEOTIDE SEQUENCE [LARGE SCALE GENOMIC DNA]</scope>
    <source>
        <strain evidence="3 4">RU4</strain>
    </source>
</reference>
<dbReference type="STRING" id="1794912.AXX12_16050"/>
<comment type="similarity">
    <text evidence="1">Belongs to the peptidase C56 family.</text>
</comment>
<sequence length="175" mass="19279">MKAKVSGLAKVLLFIENNFEDMEAMYPYYRLLEAGFTVDVAGPQQEIVYKGKYGYPLAATVAAEAVTLSDYVALIIPGGQAPDKMRMNEAMVDLVRQADKQGLVIGAICHGPQLLIEADIVRGRNVTCYRSVLTDILNAGGIYHDLEVIMDDNLVTSRTPIDLPAFMQQILKQLI</sequence>
<dbReference type="NCBIfam" id="TIGR01382">
    <property type="entry name" value="PfpI"/>
    <property type="match status" value="1"/>
</dbReference>
<dbReference type="EMBL" id="LSGP01000028">
    <property type="protein sequence ID" value="KYZ74839.1"/>
    <property type="molecule type" value="Genomic_DNA"/>
</dbReference>
<dbReference type="Proteomes" id="UP000076268">
    <property type="component" value="Unassembled WGS sequence"/>
</dbReference>
<dbReference type="SUPFAM" id="SSF52317">
    <property type="entry name" value="Class I glutamine amidotransferase-like"/>
    <property type="match status" value="1"/>
</dbReference>
<dbReference type="PANTHER" id="PTHR42733">
    <property type="entry name" value="DJ-1 PROTEIN"/>
    <property type="match status" value="1"/>
</dbReference>
<dbReference type="InterPro" id="IPR029062">
    <property type="entry name" value="Class_I_gatase-like"/>
</dbReference>
<dbReference type="PROSITE" id="PS51276">
    <property type="entry name" value="PEPTIDASE_C56_PFPI"/>
    <property type="match status" value="1"/>
</dbReference>
<dbReference type="AlphaFoldDB" id="A0A154BLJ0"/>
<dbReference type="Gene3D" id="3.40.50.880">
    <property type="match status" value="1"/>
</dbReference>
<dbReference type="PANTHER" id="PTHR42733:SF2">
    <property type="entry name" value="DJ-1_THIJ_PFPI FAMILY PROTEIN"/>
    <property type="match status" value="1"/>
</dbReference>
<organism evidence="3 4">
    <name type="scientific">Anaerosporomusa subterranea</name>
    <dbReference type="NCBI Taxonomy" id="1794912"/>
    <lineage>
        <taxon>Bacteria</taxon>
        <taxon>Bacillati</taxon>
        <taxon>Bacillota</taxon>
        <taxon>Negativicutes</taxon>
        <taxon>Acetonemataceae</taxon>
        <taxon>Anaerosporomusa</taxon>
    </lineage>
</organism>
<dbReference type="CDD" id="cd03134">
    <property type="entry name" value="GATase1_PfpI_like"/>
    <property type="match status" value="1"/>
</dbReference>
<protein>
    <recommendedName>
        <fullName evidence="2">DJ-1/PfpI domain-containing protein</fullName>
    </recommendedName>
</protein>
<evidence type="ECO:0000259" key="2">
    <source>
        <dbReference type="Pfam" id="PF01965"/>
    </source>
</evidence>
<proteinExistence type="inferred from homology"/>
<evidence type="ECO:0000313" key="4">
    <source>
        <dbReference type="Proteomes" id="UP000076268"/>
    </source>
</evidence>
<name>A0A154BLJ0_ANASB</name>
<evidence type="ECO:0000313" key="3">
    <source>
        <dbReference type="EMBL" id="KYZ74839.1"/>
    </source>
</evidence>
<dbReference type="InterPro" id="IPR002818">
    <property type="entry name" value="DJ-1/PfpI"/>
</dbReference>
<dbReference type="InterPro" id="IPR006286">
    <property type="entry name" value="C56_PfpI-like"/>
</dbReference>
<dbReference type="OrthoDB" id="9800516at2"/>
<feature type="domain" description="DJ-1/PfpI" evidence="2">
    <location>
        <begin position="9"/>
        <end position="173"/>
    </location>
</feature>
<accession>A0A154BLJ0</accession>